<protein>
    <submittedName>
        <fullName evidence="2">Uncharacterized protein</fullName>
    </submittedName>
</protein>
<keyword evidence="3" id="KW-1185">Reference proteome</keyword>
<dbReference type="Proteomes" id="UP000287224">
    <property type="component" value="Unassembled WGS sequence"/>
</dbReference>
<accession>A0A401ZFX1</accession>
<dbReference type="RefSeq" id="WP_160145890.1">
    <property type="nucleotide sequence ID" value="NZ_BIFQ01000001.1"/>
</dbReference>
<evidence type="ECO:0000313" key="2">
    <source>
        <dbReference type="EMBL" id="GCE05767.1"/>
    </source>
</evidence>
<sequence length="52" mass="5679">MHNILMVMFGILLVLGVVLALGVYRLRMIGVLMLSVVAITCAMVWIGHISIP</sequence>
<keyword evidence="1" id="KW-0812">Transmembrane</keyword>
<proteinExistence type="predicted"/>
<feature type="transmembrane region" description="Helical" evidence="1">
    <location>
        <begin position="31"/>
        <end position="51"/>
    </location>
</feature>
<dbReference type="AlphaFoldDB" id="A0A401ZFX1"/>
<comment type="caution">
    <text evidence="2">The sequence shown here is derived from an EMBL/GenBank/DDBJ whole genome shotgun (WGS) entry which is preliminary data.</text>
</comment>
<name>A0A401ZFX1_9CHLR</name>
<reference evidence="3" key="1">
    <citation type="submission" date="2018-12" db="EMBL/GenBank/DDBJ databases">
        <title>Tengunoibacter tsumagoiensis gen. nov., sp. nov., Dictyobacter kobayashii sp. nov., D. alpinus sp. nov., and D. joshuensis sp. nov. and description of Dictyobacteraceae fam. nov. within the order Ktedonobacterales isolated from Tengu-no-mugimeshi.</title>
        <authorList>
            <person name="Wang C.M."/>
            <person name="Zheng Y."/>
            <person name="Sakai Y."/>
            <person name="Toyoda A."/>
            <person name="Minakuchi Y."/>
            <person name="Abe K."/>
            <person name="Yokota A."/>
            <person name="Yabe S."/>
        </authorList>
    </citation>
    <scope>NUCLEOTIDE SEQUENCE [LARGE SCALE GENOMIC DNA]</scope>
    <source>
        <strain evidence="3">S-27</strain>
    </source>
</reference>
<dbReference type="EMBL" id="BIFQ01000001">
    <property type="protein sequence ID" value="GCE05767.1"/>
    <property type="molecule type" value="Genomic_DNA"/>
</dbReference>
<evidence type="ECO:0000256" key="1">
    <source>
        <dbReference type="SAM" id="Phobius"/>
    </source>
</evidence>
<feature type="transmembrane region" description="Helical" evidence="1">
    <location>
        <begin position="6"/>
        <end position="24"/>
    </location>
</feature>
<evidence type="ECO:0000313" key="3">
    <source>
        <dbReference type="Proteomes" id="UP000287224"/>
    </source>
</evidence>
<keyword evidence="1" id="KW-0472">Membrane</keyword>
<organism evidence="2 3">
    <name type="scientific">Dictyobacter aurantiacus</name>
    <dbReference type="NCBI Taxonomy" id="1936993"/>
    <lineage>
        <taxon>Bacteria</taxon>
        <taxon>Bacillati</taxon>
        <taxon>Chloroflexota</taxon>
        <taxon>Ktedonobacteria</taxon>
        <taxon>Ktedonobacterales</taxon>
        <taxon>Dictyobacteraceae</taxon>
        <taxon>Dictyobacter</taxon>
    </lineage>
</organism>
<keyword evidence="1" id="KW-1133">Transmembrane helix</keyword>
<gene>
    <name evidence="2" type="ORF">KDAU_30960</name>
</gene>